<reference evidence="7" key="1">
    <citation type="submission" date="2022-05" db="EMBL/GenBank/DDBJ databases">
        <authorList>
            <person name="Pankratov T."/>
        </authorList>
    </citation>
    <scope>NUCLEOTIDE SEQUENCE</scope>
    <source>
        <strain evidence="7">BP6-180914</strain>
    </source>
</reference>
<dbReference type="InterPro" id="IPR003594">
    <property type="entry name" value="HATPase_dom"/>
</dbReference>
<dbReference type="InterPro" id="IPR004358">
    <property type="entry name" value="Sig_transdc_His_kin-like_C"/>
</dbReference>
<dbReference type="SUPFAM" id="SSF47384">
    <property type="entry name" value="Homodimeric domain of signal transducing histidine kinase"/>
    <property type="match status" value="1"/>
</dbReference>
<evidence type="ECO:0000256" key="4">
    <source>
        <dbReference type="SAM" id="Coils"/>
    </source>
</evidence>
<evidence type="ECO:0000256" key="3">
    <source>
        <dbReference type="ARBA" id="ARBA00022553"/>
    </source>
</evidence>
<dbReference type="Gene3D" id="1.10.287.130">
    <property type="match status" value="1"/>
</dbReference>
<evidence type="ECO:0000313" key="8">
    <source>
        <dbReference type="Proteomes" id="UP001165667"/>
    </source>
</evidence>
<dbReference type="PANTHER" id="PTHR43065">
    <property type="entry name" value="SENSOR HISTIDINE KINASE"/>
    <property type="match status" value="1"/>
</dbReference>
<gene>
    <name evidence="7" type="ORF">M8523_14230</name>
</gene>
<name>A0AA42CJ38_9HYPH</name>
<feature type="domain" description="Histidine kinase" evidence="6">
    <location>
        <begin position="73"/>
        <end position="297"/>
    </location>
</feature>
<proteinExistence type="predicted"/>
<comment type="catalytic activity">
    <reaction evidence="1">
        <text>ATP + protein L-histidine = ADP + protein N-phospho-L-histidine.</text>
        <dbReference type="EC" id="2.7.13.3"/>
    </reaction>
</comment>
<keyword evidence="4" id="KW-0175">Coiled coil</keyword>
<keyword evidence="8" id="KW-1185">Reference proteome</keyword>
<keyword evidence="7" id="KW-0547">Nucleotide-binding</keyword>
<dbReference type="EC" id="2.7.13.3" evidence="2"/>
<dbReference type="EMBL" id="JAMOIM010000008">
    <property type="protein sequence ID" value="MCW6509183.1"/>
    <property type="molecule type" value="Genomic_DNA"/>
</dbReference>
<dbReference type="InterPro" id="IPR036097">
    <property type="entry name" value="HisK_dim/P_sf"/>
</dbReference>
<dbReference type="Gene3D" id="3.30.565.10">
    <property type="entry name" value="Histidine kinase-like ATPase, C-terminal domain"/>
    <property type="match status" value="1"/>
</dbReference>
<dbReference type="AlphaFoldDB" id="A0AA42CJ38"/>
<dbReference type="Proteomes" id="UP001165667">
    <property type="component" value="Unassembled WGS sequence"/>
</dbReference>
<dbReference type="PROSITE" id="PS50109">
    <property type="entry name" value="HIS_KIN"/>
    <property type="match status" value="1"/>
</dbReference>
<dbReference type="PRINTS" id="PR00344">
    <property type="entry name" value="BCTRLSENSOR"/>
</dbReference>
<dbReference type="SUPFAM" id="SSF55874">
    <property type="entry name" value="ATPase domain of HSP90 chaperone/DNA topoisomerase II/histidine kinase"/>
    <property type="match status" value="1"/>
</dbReference>
<dbReference type="InterPro" id="IPR005467">
    <property type="entry name" value="His_kinase_dom"/>
</dbReference>
<accession>A0AA42CJ38</accession>
<feature type="coiled-coil region" evidence="4">
    <location>
        <begin position="37"/>
        <end position="64"/>
    </location>
</feature>
<dbReference type="InterPro" id="IPR036890">
    <property type="entry name" value="HATPase_C_sf"/>
</dbReference>
<dbReference type="SMART" id="SM00388">
    <property type="entry name" value="HisKA"/>
    <property type="match status" value="1"/>
</dbReference>
<keyword evidence="3" id="KW-0597">Phosphoprotein</keyword>
<dbReference type="Pfam" id="PF02518">
    <property type="entry name" value="HATPase_c"/>
    <property type="match status" value="1"/>
</dbReference>
<dbReference type="SMART" id="SM00387">
    <property type="entry name" value="HATPase_c"/>
    <property type="match status" value="1"/>
</dbReference>
<evidence type="ECO:0000259" key="6">
    <source>
        <dbReference type="PROSITE" id="PS50109"/>
    </source>
</evidence>
<evidence type="ECO:0000256" key="5">
    <source>
        <dbReference type="SAM" id="MobiDB-lite"/>
    </source>
</evidence>
<evidence type="ECO:0000256" key="2">
    <source>
        <dbReference type="ARBA" id="ARBA00012438"/>
    </source>
</evidence>
<dbReference type="RefSeq" id="WP_282585544.1">
    <property type="nucleotide sequence ID" value="NZ_JAMOIM010000008.1"/>
</dbReference>
<protein>
    <recommendedName>
        <fullName evidence="2">histidine kinase</fullName>
        <ecNumber evidence="2">2.7.13.3</ecNumber>
    </recommendedName>
</protein>
<organism evidence="7 8">
    <name type="scientific">Lichenifustis flavocetrariae</name>
    <dbReference type="NCBI Taxonomy" id="2949735"/>
    <lineage>
        <taxon>Bacteria</taxon>
        <taxon>Pseudomonadati</taxon>
        <taxon>Pseudomonadota</taxon>
        <taxon>Alphaproteobacteria</taxon>
        <taxon>Hyphomicrobiales</taxon>
        <taxon>Lichenihabitantaceae</taxon>
        <taxon>Lichenifustis</taxon>
    </lineage>
</organism>
<comment type="caution">
    <text evidence="7">The sequence shown here is derived from an EMBL/GenBank/DDBJ whole genome shotgun (WGS) entry which is preliminary data.</text>
</comment>
<feature type="region of interest" description="Disordered" evidence="5">
    <location>
        <begin position="294"/>
        <end position="324"/>
    </location>
</feature>
<keyword evidence="7" id="KW-0067">ATP-binding</keyword>
<sequence length="324" mass="35375">MATAIILWPLVPRILNLPSPQLLRLANESLTLRIAERDRALQALEQVTNERAKTEEMLRQAQKMEAIGQLTGGIAHDFNNLLNVVVANLERIERLLPDQSPLLRPVKDAMAGADRAAALTHKLLAFARNQPLRPVRVEVNALLGALTELLRGAVGGRIVVETNFSLDLWAVTVDPNQLENAVLNLAVNARDAMEENQSSRLQITTSNIDRSDAIHIGGLRADQDYVMIEVIDTGVGMPEEVARRAFEPFFTTKPLGQGTGLGLSQVFGFVKQSGGHADIFSKAGLGTRVQLFLPSLGPERPQPVSYEVQDMPGHPRSQGALTAR</sequence>
<dbReference type="GO" id="GO:0005524">
    <property type="term" value="F:ATP binding"/>
    <property type="evidence" value="ECO:0007669"/>
    <property type="project" value="UniProtKB-KW"/>
</dbReference>
<evidence type="ECO:0000313" key="7">
    <source>
        <dbReference type="EMBL" id="MCW6509183.1"/>
    </source>
</evidence>
<evidence type="ECO:0000256" key="1">
    <source>
        <dbReference type="ARBA" id="ARBA00000085"/>
    </source>
</evidence>
<dbReference type="GO" id="GO:0000155">
    <property type="term" value="F:phosphorelay sensor kinase activity"/>
    <property type="evidence" value="ECO:0007669"/>
    <property type="project" value="InterPro"/>
</dbReference>
<dbReference type="InterPro" id="IPR003661">
    <property type="entry name" value="HisK_dim/P_dom"/>
</dbReference>
<dbReference type="PANTHER" id="PTHR43065:SF49">
    <property type="entry name" value="HISTIDINE KINASE"/>
    <property type="match status" value="1"/>
</dbReference>